<organism evidence="1 2">
    <name type="scientific">Mycena metata</name>
    <dbReference type="NCBI Taxonomy" id="1033252"/>
    <lineage>
        <taxon>Eukaryota</taxon>
        <taxon>Fungi</taxon>
        <taxon>Dikarya</taxon>
        <taxon>Basidiomycota</taxon>
        <taxon>Agaricomycotina</taxon>
        <taxon>Agaricomycetes</taxon>
        <taxon>Agaricomycetidae</taxon>
        <taxon>Agaricales</taxon>
        <taxon>Marasmiineae</taxon>
        <taxon>Mycenaceae</taxon>
        <taxon>Mycena</taxon>
    </lineage>
</organism>
<keyword evidence="2" id="KW-1185">Reference proteome</keyword>
<dbReference type="Proteomes" id="UP001215598">
    <property type="component" value="Unassembled WGS sequence"/>
</dbReference>
<protein>
    <submittedName>
        <fullName evidence="1">Uncharacterized protein</fullName>
    </submittedName>
</protein>
<dbReference type="EMBL" id="JARKIB010000051">
    <property type="protein sequence ID" value="KAJ7754801.1"/>
    <property type="molecule type" value="Genomic_DNA"/>
</dbReference>
<evidence type="ECO:0000313" key="2">
    <source>
        <dbReference type="Proteomes" id="UP001215598"/>
    </source>
</evidence>
<proteinExistence type="predicted"/>
<name>A0AAD7NBH1_9AGAR</name>
<comment type="caution">
    <text evidence="1">The sequence shown here is derived from an EMBL/GenBank/DDBJ whole genome shotgun (WGS) entry which is preliminary data.</text>
</comment>
<dbReference type="AlphaFoldDB" id="A0AAD7NBH1"/>
<sequence>MCAPPFSLFFSRVLLPCSDLYLRLDADERRIPPSSCLTSRLRLVIFHLLNPLARGIVTHPPHTLSTESSRTPLDTLSLLRHLMASIGRHLQVSSRVRGRLACGDWRFPKAGYFPQRRLDMGIESRHNAQLKLLYNSWPNSSRLACTKCAPAKPRPRASHRTPSHFLSAFPTFSCSSSRASSPAPCCSSACSKTPTAASPRLQVPQRRDDARSHVISECIVAGTDTTSISLS</sequence>
<reference evidence="1" key="1">
    <citation type="submission" date="2023-03" db="EMBL/GenBank/DDBJ databases">
        <title>Massive genome expansion in bonnet fungi (Mycena s.s.) driven by repeated elements and novel gene families across ecological guilds.</title>
        <authorList>
            <consortium name="Lawrence Berkeley National Laboratory"/>
            <person name="Harder C.B."/>
            <person name="Miyauchi S."/>
            <person name="Viragh M."/>
            <person name="Kuo A."/>
            <person name="Thoen E."/>
            <person name="Andreopoulos B."/>
            <person name="Lu D."/>
            <person name="Skrede I."/>
            <person name="Drula E."/>
            <person name="Henrissat B."/>
            <person name="Morin E."/>
            <person name="Kohler A."/>
            <person name="Barry K."/>
            <person name="LaButti K."/>
            <person name="Morin E."/>
            <person name="Salamov A."/>
            <person name="Lipzen A."/>
            <person name="Mereny Z."/>
            <person name="Hegedus B."/>
            <person name="Baldrian P."/>
            <person name="Stursova M."/>
            <person name="Weitz H."/>
            <person name="Taylor A."/>
            <person name="Grigoriev I.V."/>
            <person name="Nagy L.G."/>
            <person name="Martin F."/>
            <person name="Kauserud H."/>
        </authorList>
    </citation>
    <scope>NUCLEOTIDE SEQUENCE</scope>
    <source>
        <strain evidence="1">CBHHK182m</strain>
    </source>
</reference>
<evidence type="ECO:0000313" key="1">
    <source>
        <dbReference type="EMBL" id="KAJ7754801.1"/>
    </source>
</evidence>
<gene>
    <name evidence="1" type="ORF">B0H16DRAFT_737740</name>
</gene>
<accession>A0AAD7NBH1</accession>